<evidence type="ECO:0000313" key="5">
    <source>
        <dbReference type="Proteomes" id="UP000235392"/>
    </source>
</evidence>
<reference evidence="4 5" key="1">
    <citation type="submission" date="2017-11" db="EMBL/GenBank/DDBJ databases">
        <title>De novo assembly and phasing of dikaryotic genomes from two isolates of Puccinia coronata f. sp. avenae, the causal agent of oat crown rust.</title>
        <authorList>
            <person name="Miller M.E."/>
            <person name="Zhang Y."/>
            <person name="Omidvar V."/>
            <person name="Sperschneider J."/>
            <person name="Schwessinger B."/>
            <person name="Raley C."/>
            <person name="Palmer J.M."/>
            <person name="Garnica D."/>
            <person name="Upadhyaya N."/>
            <person name="Rathjen J."/>
            <person name="Taylor J.M."/>
            <person name="Park R.F."/>
            <person name="Dodds P.N."/>
            <person name="Hirsch C.D."/>
            <person name="Kianian S.F."/>
            <person name="Figueroa M."/>
        </authorList>
    </citation>
    <scope>NUCLEOTIDE SEQUENCE [LARGE SCALE GENOMIC DNA]</scope>
    <source>
        <strain evidence="4">12SD80</strain>
    </source>
</reference>
<dbReference type="InterPro" id="IPR001995">
    <property type="entry name" value="Peptidase_A2_cat"/>
</dbReference>
<feature type="region of interest" description="Disordered" evidence="2">
    <location>
        <begin position="52"/>
        <end position="116"/>
    </location>
</feature>
<feature type="compositionally biased region" description="Polar residues" evidence="2">
    <location>
        <begin position="1"/>
        <end position="14"/>
    </location>
</feature>
<feature type="region of interest" description="Disordered" evidence="2">
    <location>
        <begin position="1"/>
        <end position="27"/>
    </location>
</feature>
<dbReference type="GO" id="GO:0004190">
    <property type="term" value="F:aspartic-type endopeptidase activity"/>
    <property type="evidence" value="ECO:0007669"/>
    <property type="project" value="InterPro"/>
</dbReference>
<name>A0A2N5U5L1_9BASI</name>
<comment type="caution">
    <text evidence="4">The sequence shown here is derived from an EMBL/GenBank/DDBJ whole genome shotgun (WGS) entry which is preliminary data.</text>
</comment>
<evidence type="ECO:0000259" key="3">
    <source>
        <dbReference type="PROSITE" id="PS50175"/>
    </source>
</evidence>
<organism evidence="4 5">
    <name type="scientific">Puccinia coronata f. sp. avenae</name>
    <dbReference type="NCBI Taxonomy" id="200324"/>
    <lineage>
        <taxon>Eukaryota</taxon>
        <taxon>Fungi</taxon>
        <taxon>Dikarya</taxon>
        <taxon>Basidiomycota</taxon>
        <taxon>Pucciniomycotina</taxon>
        <taxon>Pucciniomycetes</taxon>
        <taxon>Pucciniales</taxon>
        <taxon>Pucciniaceae</taxon>
        <taxon>Puccinia</taxon>
    </lineage>
</organism>
<protein>
    <recommendedName>
        <fullName evidence="3">Peptidase A2 domain-containing protein</fullName>
    </recommendedName>
</protein>
<dbReference type="PROSITE" id="PS50175">
    <property type="entry name" value="ASP_PROT_RETROV"/>
    <property type="match status" value="1"/>
</dbReference>
<dbReference type="Gene3D" id="2.40.70.10">
    <property type="entry name" value="Acid Proteases"/>
    <property type="match status" value="1"/>
</dbReference>
<evidence type="ECO:0000256" key="2">
    <source>
        <dbReference type="SAM" id="MobiDB-lite"/>
    </source>
</evidence>
<proteinExistence type="predicted"/>
<sequence>MVQKQFEQNQQPLPAQTKGEDKEPISSVAVIEEWGSWIPPAAHIDKEELQTNIGFGLRKSQRIQDKNPASNSQPAPSKPPEPALMPKEKEPTKRRTSFPSGWMENKGSDNEESVIQTKEKNPVQKPVLEKRRTVTTKTDRTEQLTRHMTESLAKKFYKQTYTLTLEEILKISPQFLQMLQKSLPDTEVMDKSISIGQIKQDNTNIIPNEEGKLTYACPVGMIDMTIRNRKIKTLVDTGAEMNIIPVELANQLGLVTTEIFMRLKGIGGHFTPIIGIAENVEIRVFPGYTNLANFFIVKGSVHTVLGRTFLADHKIRLALPEKLAWMAASKFLLDAAIRFKLRRAPPSESLTHSNSAARAFGHQV</sequence>
<evidence type="ECO:0000256" key="1">
    <source>
        <dbReference type="ARBA" id="ARBA00022801"/>
    </source>
</evidence>
<dbReference type="SUPFAM" id="SSF50630">
    <property type="entry name" value="Acid proteases"/>
    <property type="match status" value="1"/>
</dbReference>
<feature type="domain" description="Peptidase A2" evidence="3">
    <location>
        <begin position="231"/>
        <end position="268"/>
    </location>
</feature>
<accession>A0A2N5U5L1</accession>
<dbReference type="CDD" id="cd00303">
    <property type="entry name" value="retropepsin_like"/>
    <property type="match status" value="1"/>
</dbReference>
<keyword evidence="1" id="KW-0378">Hydrolase</keyword>
<dbReference type="EMBL" id="PGCI01000230">
    <property type="protein sequence ID" value="PLW33019.1"/>
    <property type="molecule type" value="Genomic_DNA"/>
</dbReference>
<dbReference type="AlphaFoldDB" id="A0A2N5U5L1"/>
<dbReference type="Pfam" id="PF13975">
    <property type="entry name" value="gag-asp_proteas"/>
    <property type="match status" value="1"/>
</dbReference>
<evidence type="ECO:0000313" key="4">
    <source>
        <dbReference type="EMBL" id="PLW33019.1"/>
    </source>
</evidence>
<gene>
    <name evidence="4" type="ORF">PCASD_14896</name>
</gene>
<dbReference type="InterPro" id="IPR021109">
    <property type="entry name" value="Peptidase_aspartic_dom_sf"/>
</dbReference>
<dbReference type="Proteomes" id="UP000235392">
    <property type="component" value="Unassembled WGS sequence"/>
</dbReference>
<dbReference type="GO" id="GO:0006508">
    <property type="term" value="P:proteolysis"/>
    <property type="evidence" value="ECO:0007669"/>
    <property type="project" value="InterPro"/>
</dbReference>